<dbReference type="CTD" id="128308"/>
<protein>
    <submittedName>
        <fullName evidence="1">Zgc:171480</fullName>
    </submittedName>
</protein>
<dbReference type="GO" id="GO:0003735">
    <property type="term" value="F:structural constituent of ribosome"/>
    <property type="evidence" value="ECO:0007669"/>
    <property type="project" value="InterPro"/>
</dbReference>
<evidence type="ECO:0000313" key="2">
    <source>
        <dbReference type="Proteomes" id="UP000028760"/>
    </source>
</evidence>
<dbReference type="Gene3D" id="6.20.130.20">
    <property type="entry name" value="Mitochondrial ribosomal protein L55"/>
    <property type="match status" value="1"/>
</dbReference>
<keyword evidence="2" id="KW-1185">Reference proteome</keyword>
<dbReference type="OMA" id="SYHEPRR"/>
<dbReference type="GO" id="GO:0006412">
    <property type="term" value="P:translation"/>
    <property type="evidence" value="ECO:0007669"/>
    <property type="project" value="TreeGrafter"/>
</dbReference>
<evidence type="ECO:0000313" key="1">
    <source>
        <dbReference type="Ensembl" id="ENSPFOP00000012701.2"/>
    </source>
</evidence>
<reference evidence="2" key="1">
    <citation type="submission" date="2013-10" db="EMBL/GenBank/DDBJ databases">
        <authorList>
            <person name="Schartl M."/>
            <person name="Warren W."/>
        </authorList>
    </citation>
    <scope>NUCLEOTIDE SEQUENCE [LARGE SCALE GENOMIC DNA]</scope>
    <source>
        <strain evidence="2">female</strain>
    </source>
</reference>
<dbReference type="PANTHER" id="PTHR34095">
    <property type="entry name" value="39S RIBOSOMAL PROTEIN L55, MITOCHONDRIAL"/>
    <property type="match status" value="1"/>
</dbReference>
<dbReference type="PANTHER" id="PTHR34095:SF1">
    <property type="entry name" value="LARGE RIBOSOMAL SUBUNIT PROTEIN ML55"/>
    <property type="match status" value="1"/>
</dbReference>
<dbReference type="RefSeq" id="XP_007578245.1">
    <property type="nucleotide sequence ID" value="XM_007578183.2"/>
</dbReference>
<dbReference type="GeneTree" id="ENSGT00940000165232"/>
<sequence>MAQLLPKKLYHLHSSVKRCICPCISLAGSQPVSPAVPTSFLHSHGAQLSSNRTSLVRCGRQKYQRQYPVLLVRPDGSTVSIRYQEPRRLLLMPVNLSTLSEEERRSRQKRREVKKTKTQTVDLYEDDFKVDSYSHLWKKK</sequence>
<reference evidence="1" key="3">
    <citation type="submission" date="2025-09" db="UniProtKB">
        <authorList>
            <consortium name="Ensembl"/>
        </authorList>
    </citation>
    <scope>IDENTIFICATION</scope>
</reference>
<reference evidence="1" key="2">
    <citation type="submission" date="2025-08" db="UniProtKB">
        <authorList>
            <consortium name="Ensembl"/>
        </authorList>
    </citation>
    <scope>IDENTIFICATION</scope>
</reference>
<name>A0A087Y3U8_POEFO</name>
<dbReference type="Proteomes" id="UP000028760">
    <property type="component" value="Unassembled WGS sequence"/>
</dbReference>
<dbReference type="InterPro" id="IPR044884">
    <property type="entry name" value="Ribosomal_mL55_sf"/>
</dbReference>
<dbReference type="OrthoDB" id="9986315at2759"/>
<dbReference type="AlphaFoldDB" id="A0A087Y3U8"/>
<dbReference type="GO" id="GO:0005762">
    <property type="term" value="C:mitochondrial large ribosomal subunit"/>
    <property type="evidence" value="ECO:0007669"/>
    <property type="project" value="InterPro"/>
</dbReference>
<dbReference type="EMBL" id="AYCK01019025">
    <property type="status" value="NOT_ANNOTATED_CDS"/>
    <property type="molecule type" value="Genomic_DNA"/>
</dbReference>
<dbReference type="eggNOG" id="KOG4616">
    <property type="taxonomic scope" value="Eukaryota"/>
</dbReference>
<proteinExistence type="predicted"/>
<dbReference type="InterPro" id="IPR018615">
    <property type="entry name" value="Ribosomal_mL55"/>
</dbReference>
<dbReference type="EMBL" id="AYCK01019024">
    <property type="status" value="NOT_ANNOTATED_CDS"/>
    <property type="molecule type" value="Genomic_DNA"/>
</dbReference>
<dbReference type="Ensembl" id="ENSPFOT00000012718.2">
    <property type="protein sequence ID" value="ENSPFOP00000012701.2"/>
    <property type="gene ID" value="ENSPFOG00000012703.2"/>
</dbReference>
<dbReference type="STRING" id="48698.ENSPFOP00000012701"/>
<dbReference type="GeneID" id="103156207"/>
<dbReference type="Pfam" id="PF09776">
    <property type="entry name" value="Mitoc_L55"/>
    <property type="match status" value="1"/>
</dbReference>
<organism evidence="1 2">
    <name type="scientific">Poecilia formosa</name>
    <name type="common">Amazon molly</name>
    <name type="synonym">Limia formosa</name>
    <dbReference type="NCBI Taxonomy" id="48698"/>
    <lineage>
        <taxon>Eukaryota</taxon>
        <taxon>Metazoa</taxon>
        <taxon>Chordata</taxon>
        <taxon>Craniata</taxon>
        <taxon>Vertebrata</taxon>
        <taxon>Euteleostomi</taxon>
        <taxon>Actinopterygii</taxon>
        <taxon>Neopterygii</taxon>
        <taxon>Teleostei</taxon>
        <taxon>Neoteleostei</taxon>
        <taxon>Acanthomorphata</taxon>
        <taxon>Ovalentaria</taxon>
        <taxon>Atherinomorphae</taxon>
        <taxon>Cyprinodontiformes</taxon>
        <taxon>Poeciliidae</taxon>
        <taxon>Poeciliinae</taxon>
        <taxon>Poecilia</taxon>
    </lineage>
</organism>
<accession>A0A087Y3U8</accession>
<dbReference type="KEGG" id="pfor:103156207"/>